<protein>
    <submittedName>
        <fullName evidence="2">Uncharacterized protein</fullName>
    </submittedName>
</protein>
<evidence type="ECO:0000313" key="3">
    <source>
        <dbReference type="Proteomes" id="UP000193144"/>
    </source>
</evidence>
<reference evidence="2 3" key="1">
    <citation type="submission" date="2016-07" db="EMBL/GenBank/DDBJ databases">
        <title>Pervasive Adenine N6-methylation of Active Genes in Fungi.</title>
        <authorList>
            <consortium name="DOE Joint Genome Institute"/>
            <person name="Mondo S.J."/>
            <person name="Dannebaum R.O."/>
            <person name="Kuo R.C."/>
            <person name="Labutti K."/>
            <person name="Haridas S."/>
            <person name="Kuo A."/>
            <person name="Salamov A."/>
            <person name="Ahrendt S.R."/>
            <person name="Lipzen A."/>
            <person name="Sullivan W."/>
            <person name="Andreopoulos W.B."/>
            <person name="Clum A."/>
            <person name="Lindquist E."/>
            <person name="Daum C."/>
            <person name="Ramamoorthy G.K."/>
            <person name="Gryganskyi A."/>
            <person name="Culley D."/>
            <person name="Magnuson J.K."/>
            <person name="James T.Y."/>
            <person name="O'Malley M.A."/>
            <person name="Stajich J.E."/>
            <person name="Spatafora J.W."/>
            <person name="Visel A."/>
            <person name="Grigoriev I.V."/>
        </authorList>
    </citation>
    <scope>NUCLEOTIDE SEQUENCE [LARGE SCALE GENOMIC DNA]</scope>
    <source>
        <strain evidence="2 3">CBS 115471</strain>
    </source>
</reference>
<dbReference type="AlphaFoldDB" id="A0A1Y1ZU41"/>
<proteinExistence type="predicted"/>
<evidence type="ECO:0000313" key="2">
    <source>
        <dbReference type="EMBL" id="ORY13742.1"/>
    </source>
</evidence>
<accession>A0A1Y1ZU41</accession>
<gene>
    <name evidence="2" type="ORF">BCR34DRAFT_256833</name>
</gene>
<feature type="compositionally biased region" description="Basic residues" evidence="1">
    <location>
        <begin position="61"/>
        <end position="74"/>
    </location>
</feature>
<organism evidence="2 3">
    <name type="scientific">Clohesyomyces aquaticus</name>
    <dbReference type="NCBI Taxonomy" id="1231657"/>
    <lineage>
        <taxon>Eukaryota</taxon>
        <taxon>Fungi</taxon>
        <taxon>Dikarya</taxon>
        <taxon>Ascomycota</taxon>
        <taxon>Pezizomycotina</taxon>
        <taxon>Dothideomycetes</taxon>
        <taxon>Pleosporomycetidae</taxon>
        <taxon>Pleosporales</taxon>
        <taxon>Lindgomycetaceae</taxon>
        <taxon>Clohesyomyces</taxon>
    </lineage>
</organism>
<dbReference type="STRING" id="1231657.A0A1Y1ZU41"/>
<dbReference type="OrthoDB" id="3771239at2759"/>
<dbReference type="EMBL" id="MCFA01000039">
    <property type="protein sequence ID" value="ORY13742.1"/>
    <property type="molecule type" value="Genomic_DNA"/>
</dbReference>
<feature type="compositionally biased region" description="Low complexity" evidence="1">
    <location>
        <begin position="40"/>
        <end position="53"/>
    </location>
</feature>
<comment type="caution">
    <text evidence="2">The sequence shown here is derived from an EMBL/GenBank/DDBJ whole genome shotgun (WGS) entry which is preliminary data.</text>
</comment>
<evidence type="ECO:0000256" key="1">
    <source>
        <dbReference type="SAM" id="MobiDB-lite"/>
    </source>
</evidence>
<feature type="region of interest" description="Disordered" evidence="1">
    <location>
        <begin position="1"/>
        <end position="74"/>
    </location>
</feature>
<keyword evidence="3" id="KW-1185">Reference proteome</keyword>
<dbReference type="Proteomes" id="UP000193144">
    <property type="component" value="Unassembled WGS sequence"/>
</dbReference>
<sequence>MTSKFTEILEPSEAQTYTHPHLNVSLEDILAEEGRRRSASESSSQSGSDSPKSPTDESKAKSLRRRGFTFGSKKGRRATYANLSYLHESVTSTKRQSTTARKIRHARSSAMACRALGNYEVILTSTFYTFYWLPPHMCEEPSTLGIMPWSR</sequence>
<name>A0A1Y1ZU41_9PLEO</name>